<protein>
    <submittedName>
        <fullName evidence="1">Uncharacterized protein</fullName>
    </submittedName>
</protein>
<proteinExistence type="predicted"/>
<comment type="caution">
    <text evidence="1">The sequence shown here is derived from an EMBL/GenBank/DDBJ whole genome shotgun (WGS) entry which is preliminary data.</text>
</comment>
<keyword evidence="2" id="KW-1185">Reference proteome</keyword>
<gene>
    <name evidence="1" type="ORF">HPB47_007939</name>
</gene>
<sequence>MPRQSVKSQPTQQKPQDARVEVVHTQEETISAESDDSKDAKEKPRFTTLVGRNLPGIEHDIGISTVEHVLIEIISNTKSDGRSVFVLSVYSSPSRSHRFAVLFRATLEIAKQKALVVIGDFNAPHPDWGYLTETDKASGSDHFVAAVTVIAGPGKPKGRRIRITDWDAFRRCQQDLGRAVARLLDCFDHQLGAPNTWKFLRNLLDPDGTKTAQKNKMSEILRRHYGNEDDIMEEIRKRYIRDSPPRAPMEYDGERNTALDVPITEGECNSDTKSTNTQRKSYRDPSRSPYPRPTPGIRTSANQDQAANEAEDGPHLVVDPDRRRRLLPARCTTDGCSVLR</sequence>
<evidence type="ECO:0000313" key="1">
    <source>
        <dbReference type="EMBL" id="KAG0414893.1"/>
    </source>
</evidence>
<dbReference type="EMBL" id="JABSTQ010011138">
    <property type="protein sequence ID" value="KAG0414893.1"/>
    <property type="molecule type" value="Genomic_DNA"/>
</dbReference>
<reference evidence="1 2" key="1">
    <citation type="journal article" date="2020" name="Cell">
        <title>Large-Scale Comparative Analyses of Tick Genomes Elucidate Their Genetic Diversity and Vector Capacities.</title>
        <authorList>
            <consortium name="Tick Genome and Microbiome Consortium (TIGMIC)"/>
            <person name="Jia N."/>
            <person name="Wang J."/>
            <person name="Shi W."/>
            <person name="Du L."/>
            <person name="Sun Y."/>
            <person name="Zhan W."/>
            <person name="Jiang J.F."/>
            <person name="Wang Q."/>
            <person name="Zhang B."/>
            <person name="Ji P."/>
            <person name="Bell-Sakyi L."/>
            <person name="Cui X.M."/>
            <person name="Yuan T.T."/>
            <person name="Jiang B.G."/>
            <person name="Yang W.F."/>
            <person name="Lam T.T."/>
            <person name="Chang Q.C."/>
            <person name="Ding S.J."/>
            <person name="Wang X.J."/>
            <person name="Zhu J.G."/>
            <person name="Ruan X.D."/>
            <person name="Zhao L."/>
            <person name="Wei J.T."/>
            <person name="Ye R.Z."/>
            <person name="Que T.C."/>
            <person name="Du C.H."/>
            <person name="Zhou Y.H."/>
            <person name="Cheng J.X."/>
            <person name="Dai P.F."/>
            <person name="Guo W.B."/>
            <person name="Han X.H."/>
            <person name="Huang E.J."/>
            <person name="Li L.F."/>
            <person name="Wei W."/>
            <person name="Gao Y.C."/>
            <person name="Liu J.Z."/>
            <person name="Shao H.Z."/>
            <person name="Wang X."/>
            <person name="Wang C.C."/>
            <person name="Yang T.C."/>
            <person name="Huo Q.B."/>
            <person name="Li W."/>
            <person name="Chen H.Y."/>
            <person name="Chen S.E."/>
            <person name="Zhou L.G."/>
            <person name="Ni X.B."/>
            <person name="Tian J.H."/>
            <person name="Sheng Y."/>
            <person name="Liu T."/>
            <person name="Pan Y.S."/>
            <person name="Xia L.Y."/>
            <person name="Li J."/>
            <person name="Zhao F."/>
            <person name="Cao W.C."/>
        </authorList>
    </citation>
    <scope>NUCLEOTIDE SEQUENCE [LARGE SCALE GENOMIC DNA]</scope>
    <source>
        <strain evidence="1">Iper-2018</strain>
    </source>
</reference>
<dbReference type="Proteomes" id="UP000805193">
    <property type="component" value="Unassembled WGS sequence"/>
</dbReference>
<name>A0AC60P6Z6_IXOPE</name>
<evidence type="ECO:0000313" key="2">
    <source>
        <dbReference type="Proteomes" id="UP000805193"/>
    </source>
</evidence>
<organism evidence="1 2">
    <name type="scientific">Ixodes persulcatus</name>
    <name type="common">Taiga tick</name>
    <dbReference type="NCBI Taxonomy" id="34615"/>
    <lineage>
        <taxon>Eukaryota</taxon>
        <taxon>Metazoa</taxon>
        <taxon>Ecdysozoa</taxon>
        <taxon>Arthropoda</taxon>
        <taxon>Chelicerata</taxon>
        <taxon>Arachnida</taxon>
        <taxon>Acari</taxon>
        <taxon>Parasitiformes</taxon>
        <taxon>Ixodida</taxon>
        <taxon>Ixodoidea</taxon>
        <taxon>Ixodidae</taxon>
        <taxon>Ixodinae</taxon>
        <taxon>Ixodes</taxon>
    </lineage>
</organism>
<accession>A0AC60P6Z6</accession>